<name>A0A5M8PHS1_9LECA</name>
<organism evidence="1 2">
    <name type="scientific">Lasallia pustulata</name>
    <dbReference type="NCBI Taxonomy" id="136370"/>
    <lineage>
        <taxon>Eukaryota</taxon>
        <taxon>Fungi</taxon>
        <taxon>Dikarya</taxon>
        <taxon>Ascomycota</taxon>
        <taxon>Pezizomycotina</taxon>
        <taxon>Lecanoromycetes</taxon>
        <taxon>OSLEUM clade</taxon>
        <taxon>Umbilicariomycetidae</taxon>
        <taxon>Umbilicariales</taxon>
        <taxon>Umbilicariaceae</taxon>
        <taxon>Lasallia</taxon>
    </lineage>
</organism>
<gene>
    <name evidence="1" type="ORF">FRX48_07552</name>
</gene>
<dbReference type="EMBL" id="VXIT01000013">
    <property type="protein sequence ID" value="KAA6408470.1"/>
    <property type="molecule type" value="Genomic_DNA"/>
</dbReference>
<dbReference type="AlphaFoldDB" id="A0A5M8PHS1"/>
<comment type="caution">
    <text evidence="1">The sequence shown here is derived from an EMBL/GenBank/DDBJ whole genome shotgun (WGS) entry which is preliminary data.</text>
</comment>
<proteinExistence type="predicted"/>
<evidence type="ECO:0000313" key="2">
    <source>
        <dbReference type="Proteomes" id="UP000324767"/>
    </source>
</evidence>
<accession>A0A5M8PHS1</accession>
<reference evidence="1 2" key="1">
    <citation type="submission" date="2019-09" db="EMBL/GenBank/DDBJ databases">
        <title>The hologenome of the rock-dwelling lichen Lasallia pustulata.</title>
        <authorList>
            <person name="Greshake Tzovaras B."/>
            <person name="Segers F."/>
            <person name="Bicker A."/>
            <person name="Dal Grande F."/>
            <person name="Otte J."/>
            <person name="Hankeln T."/>
            <person name="Schmitt I."/>
            <person name="Ebersberger I."/>
        </authorList>
    </citation>
    <scope>NUCLEOTIDE SEQUENCE [LARGE SCALE GENOMIC DNA]</scope>
    <source>
        <strain evidence="1">A1-1</strain>
    </source>
</reference>
<protein>
    <submittedName>
        <fullName evidence="1">Uncharacterized protein</fullName>
    </submittedName>
</protein>
<sequence>MPADRLWKAFIIPQNFLNVPCTRSSPLFVLAYRDFNRDIRPRWTTGSTFTYIRVQTPPSSLCISVVEDVRFHRGDL</sequence>
<dbReference type="Proteomes" id="UP000324767">
    <property type="component" value="Unassembled WGS sequence"/>
</dbReference>
<evidence type="ECO:0000313" key="1">
    <source>
        <dbReference type="EMBL" id="KAA6408470.1"/>
    </source>
</evidence>